<feature type="transmembrane region" description="Helical" evidence="1">
    <location>
        <begin position="49"/>
        <end position="66"/>
    </location>
</feature>
<feature type="transmembrane region" description="Helical" evidence="1">
    <location>
        <begin position="6"/>
        <end position="37"/>
    </location>
</feature>
<reference evidence="2 3" key="1">
    <citation type="submission" date="2018-08" db="EMBL/GenBank/DDBJ databases">
        <title>Draft genome sequence of Psychrilyobacter sp. strain SD5 isolated from Black Sea water.</title>
        <authorList>
            <person name="Yadav S."/>
            <person name="Villanueva L."/>
            <person name="Damste J.S.S."/>
        </authorList>
    </citation>
    <scope>NUCLEOTIDE SEQUENCE [LARGE SCALE GENOMIC DNA]</scope>
    <source>
        <strain evidence="2 3">SD5</strain>
    </source>
</reference>
<evidence type="ECO:0000313" key="2">
    <source>
        <dbReference type="EMBL" id="REI39964.1"/>
    </source>
</evidence>
<sequence>MLLKSSIIFILLLTILTSNIYILIIVAGLMIFSNLLFNKNLKNSIKRMKYVFLLYFTTILFQLVMIQDGEVIFKFYNFYITWRGVTQVGINFLRIFDILLISWLINAQNIFTGRFKRYNELTDTIIELVPEVFVLFKKRMKFKAFFRHILKQIEGKI</sequence>
<comment type="caution">
    <text evidence="2">The sequence shown here is derived from an EMBL/GenBank/DDBJ whole genome shotgun (WGS) entry which is preliminary data.</text>
</comment>
<accession>A0ABX9KEU6</accession>
<keyword evidence="1" id="KW-1133">Transmembrane helix</keyword>
<dbReference type="EMBL" id="QUAJ01000027">
    <property type="protein sequence ID" value="REI39964.1"/>
    <property type="molecule type" value="Genomic_DNA"/>
</dbReference>
<feature type="transmembrane region" description="Helical" evidence="1">
    <location>
        <begin position="86"/>
        <end position="107"/>
    </location>
</feature>
<protein>
    <submittedName>
        <fullName evidence="2">Uncharacterized protein</fullName>
    </submittedName>
</protein>
<gene>
    <name evidence="2" type="ORF">DYH56_12795</name>
</gene>
<name>A0ABX9KEU6_9FUSO</name>
<keyword evidence="1" id="KW-0812">Transmembrane</keyword>
<dbReference type="RefSeq" id="WP_114643270.1">
    <property type="nucleotide sequence ID" value="NZ_JAACIO010000026.1"/>
</dbReference>
<proteinExistence type="predicted"/>
<keyword evidence="1" id="KW-0472">Membrane</keyword>
<keyword evidence="3" id="KW-1185">Reference proteome</keyword>
<dbReference type="Proteomes" id="UP000263486">
    <property type="component" value="Unassembled WGS sequence"/>
</dbReference>
<evidence type="ECO:0000313" key="3">
    <source>
        <dbReference type="Proteomes" id="UP000263486"/>
    </source>
</evidence>
<organism evidence="2 3">
    <name type="scientific">Psychrilyobacter piezotolerans</name>
    <dbReference type="NCBI Taxonomy" id="2293438"/>
    <lineage>
        <taxon>Bacteria</taxon>
        <taxon>Fusobacteriati</taxon>
        <taxon>Fusobacteriota</taxon>
        <taxon>Fusobacteriia</taxon>
        <taxon>Fusobacteriales</taxon>
        <taxon>Fusobacteriaceae</taxon>
        <taxon>Psychrilyobacter</taxon>
    </lineage>
</organism>
<evidence type="ECO:0000256" key="1">
    <source>
        <dbReference type="SAM" id="Phobius"/>
    </source>
</evidence>